<evidence type="ECO:0000313" key="2">
    <source>
        <dbReference type="Proteomes" id="UP001172386"/>
    </source>
</evidence>
<accession>A0ACC2ZQT7</accession>
<comment type="caution">
    <text evidence="1">The sequence shown here is derived from an EMBL/GenBank/DDBJ whole genome shotgun (WGS) entry which is preliminary data.</text>
</comment>
<reference evidence="1" key="1">
    <citation type="submission" date="2022-10" db="EMBL/GenBank/DDBJ databases">
        <title>Culturing micro-colonial fungi from biological soil crusts in the Mojave desert and describing Neophaeococcomyces mojavensis, and introducing the new genera and species Taxawa tesnikishii.</title>
        <authorList>
            <person name="Kurbessoian T."/>
            <person name="Stajich J.E."/>
        </authorList>
    </citation>
    <scope>NUCLEOTIDE SEQUENCE</scope>
    <source>
        <strain evidence="1">JES_112</strain>
    </source>
</reference>
<dbReference type="Proteomes" id="UP001172386">
    <property type="component" value="Unassembled WGS sequence"/>
</dbReference>
<protein>
    <submittedName>
        <fullName evidence="1">Uncharacterized protein</fullName>
    </submittedName>
</protein>
<organism evidence="1 2">
    <name type="scientific">Neophaeococcomyces mojaviensis</name>
    <dbReference type="NCBI Taxonomy" id="3383035"/>
    <lineage>
        <taxon>Eukaryota</taxon>
        <taxon>Fungi</taxon>
        <taxon>Dikarya</taxon>
        <taxon>Ascomycota</taxon>
        <taxon>Pezizomycotina</taxon>
        <taxon>Eurotiomycetes</taxon>
        <taxon>Chaetothyriomycetidae</taxon>
        <taxon>Chaetothyriales</taxon>
        <taxon>Chaetothyriales incertae sedis</taxon>
        <taxon>Neophaeococcomyces</taxon>
    </lineage>
</organism>
<sequence length="712" mass="75449">MPYSLRRRLGGVAKGFRSQTLSQPMDCASPSAKCWMTHMNKSNSLAHVLACALLGAGLVAVSAPASAGLRDSFANSRTSAQEQSKKGQAEIPVCTKPLGSISVIEPEDVVNWWTGQQLPAPSKLIKVFVNKSKCFTLVDRGVGMAAAQAERALASEGQLRGRSNIGKGQIRAADYVLVPDLISQNSNASGNAIGGLLGGLIGGKAGAVVGGLNFRSKTADVTLTLTDVRSSEQVAIVEGNSKKTDLGWGAGGGLFGGGGIGAMGVGGYANTEIGQVITLAYLQAYTNMVAELGGLPANASAANAGQAVTMLKAGRLLANAKGTGAPVRSLEPGMLLYPTGVKEGTMWEVEDEMGNKGWVNSTLMETAKAGSVKCGGRLQRSGSPMPLLTLMNTLGFVALRPDNGSMEIKSDNPDHGFQFPGQFELSAMGPANRGLEHELPRLLLAAGIDVVNERISWKHSSNGKYVSVRIVFKAESREQYDLAHQALPAPEDRAPRPALVRDLGRQAYEPVWRAMQRFTDQRSDADADELWVVEHDPVFTLGQAGKDEHVLAPGEIPVLHVDRGGQVTYHGPGQIVVYPLLRLPRLGIGVRDYVCRIEQAIIDTLAEWNIGAERREGAPGVYVGGAKIAALGIRVRRGCTFHGLAFNVSMDLEPFHRINPCGYQGLQVTSVVDLGGPSGMNAVKPVLLDHLARQFGLLLQHTPELPDLSAAA</sequence>
<proteinExistence type="predicted"/>
<name>A0ACC2ZQT7_9EURO</name>
<keyword evidence="2" id="KW-1185">Reference proteome</keyword>
<gene>
    <name evidence="1" type="ORF">H2198_010686</name>
</gene>
<dbReference type="EMBL" id="JAPDRQ010000403">
    <property type="protein sequence ID" value="KAJ9649990.1"/>
    <property type="molecule type" value="Genomic_DNA"/>
</dbReference>
<evidence type="ECO:0000313" key="1">
    <source>
        <dbReference type="EMBL" id="KAJ9649990.1"/>
    </source>
</evidence>